<comment type="caution">
    <text evidence="1">The sequence shown here is derived from an EMBL/GenBank/DDBJ whole genome shotgun (WGS) entry which is preliminary data.</text>
</comment>
<name>A0ABX0EYA9_9BACT</name>
<dbReference type="PROSITE" id="PS51257">
    <property type="entry name" value="PROKAR_LIPOPROTEIN"/>
    <property type="match status" value="1"/>
</dbReference>
<evidence type="ECO:0008006" key="3">
    <source>
        <dbReference type="Google" id="ProtNLM"/>
    </source>
</evidence>
<reference evidence="1 2" key="1">
    <citation type="submission" date="2019-02" db="EMBL/GenBank/DDBJ databases">
        <title>Genome of a new Bacteroidetes strain.</title>
        <authorList>
            <person name="Pitt A."/>
        </authorList>
    </citation>
    <scope>NUCLEOTIDE SEQUENCE [LARGE SCALE GENOMIC DNA]</scope>
    <source>
        <strain evidence="1 2">50C-KIRBA</strain>
    </source>
</reference>
<dbReference type="RefSeq" id="WP_166230353.1">
    <property type="nucleotide sequence ID" value="NZ_CBCSIJ010000002.1"/>
</dbReference>
<dbReference type="EMBL" id="SEWW01000003">
    <property type="protein sequence ID" value="NGZ44286.1"/>
    <property type="molecule type" value="Genomic_DNA"/>
</dbReference>
<gene>
    <name evidence="1" type="ORF">EWU23_07340</name>
</gene>
<accession>A0ABX0EYA9</accession>
<proteinExistence type="predicted"/>
<dbReference type="Proteomes" id="UP001318301">
    <property type="component" value="Unassembled WGS sequence"/>
</dbReference>
<evidence type="ECO:0000313" key="2">
    <source>
        <dbReference type="Proteomes" id="UP001318301"/>
    </source>
</evidence>
<evidence type="ECO:0000313" key="1">
    <source>
        <dbReference type="EMBL" id="NGZ44286.1"/>
    </source>
</evidence>
<keyword evidence="2" id="KW-1185">Reference proteome</keyword>
<protein>
    <recommendedName>
        <fullName evidence="3">Lipoprotein</fullName>
    </recommendedName>
</protein>
<sequence length="189" mass="21514">MKYILKHSIAVTILATIITSCGNDSNKNNIVSIETNSEIQTNKGSNIFENPNELINALSQNGIGELKEWRNPMDMGWGSLTDYYQFGPQKDGYGMQNNIAYYIEGTENKATKIYINLNINNPVDKKNALKFLNDISKKTFRTLNISMPKELSKAILNSKEFNTELEGYKVSNELEKSKIETWKVYVVKK</sequence>
<organism evidence="1 2">
    <name type="scientific">Aquirufa beregesia</name>
    <dbReference type="NCBI Taxonomy" id="2516556"/>
    <lineage>
        <taxon>Bacteria</taxon>
        <taxon>Pseudomonadati</taxon>
        <taxon>Bacteroidota</taxon>
        <taxon>Cytophagia</taxon>
        <taxon>Cytophagales</taxon>
        <taxon>Flectobacillaceae</taxon>
        <taxon>Aquirufa</taxon>
    </lineage>
</organism>